<dbReference type="EMBL" id="UHJG01000001">
    <property type="protein sequence ID" value="SUQ00616.1"/>
    <property type="molecule type" value="Genomic_DNA"/>
</dbReference>
<comment type="catalytic activity">
    <reaction evidence="1 10">
        <text>Transfers a segment of a (1-&gt;4)-alpha-D-glucan to a new position in an acceptor, which may be glucose or a (1-&gt;4)-alpha-D-glucan.</text>
        <dbReference type="EC" id="2.4.1.25"/>
    </reaction>
</comment>
<accession>A0A0A8VCA1</accession>
<dbReference type="PANTHER" id="PTHR32438:SF5">
    <property type="entry name" value="4-ALPHA-GLUCANOTRANSFERASE DPE1, CHLOROPLASTIC_AMYLOPLASTIC"/>
    <property type="match status" value="1"/>
</dbReference>
<evidence type="ECO:0000256" key="10">
    <source>
        <dbReference type="RuleBase" id="RU361207"/>
    </source>
</evidence>
<keyword evidence="5 10" id="KW-0328">Glycosyltransferase</keyword>
<evidence type="ECO:0000256" key="5">
    <source>
        <dbReference type="ARBA" id="ARBA00022676"/>
    </source>
</evidence>
<evidence type="ECO:0000313" key="14">
    <source>
        <dbReference type="Proteomes" id="UP000255169"/>
    </source>
</evidence>
<reference evidence="12" key="1">
    <citation type="journal article" date="2015" name="Genome Announc.">
        <title>Complete Genome Sequence of Yersinia ruckeri Strain CSF007-82, Etiologic Agent of Red Mouth Disease in Salmonid Fish.</title>
        <authorList>
            <person name="Nelson M.C."/>
            <person name="LaPatra S.E."/>
            <person name="Welch T.J."/>
            <person name="Graf J."/>
        </authorList>
    </citation>
    <scope>NUCLEOTIDE SEQUENCE</scope>
    <source>
        <strain evidence="12">CSF007-82</strain>
    </source>
</reference>
<dbReference type="InterPro" id="IPR003385">
    <property type="entry name" value="Glyco_hydro_77"/>
</dbReference>
<dbReference type="Pfam" id="PF02446">
    <property type="entry name" value="Glyco_hydro_77"/>
    <property type="match status" value="1"/>
</dbReference>
<dbReference type="EMBL" id="LN681231">
    <property type="protein sequence ID" value="CEK25983.1"/>
    <property type="molecule type" value="Genomic_DNA"/>
</dbReference>
<gene>
    <name evidence="13" type="primary">malQ</name>
    <name evidence="12" type="ORF">CSF007_0945</name>
    <name evidence="13" type="ORF">NCTC10476_01917</name>
</gene>
<evidence type="ECO:0000256" key="7">
    <source>
        <dbReference type="ARBA" id="ARBA00023277"/>
    </source>
</evidence>
<evidence type="ECO:0000256" key="3">
    <source>
        <dbReference type="ARBA" id="ARBA00012560"/>
    </source>
</evidence>
<dbReference type="GO" id="GO:0004134">
    <property type="term" value="F:4-alpha-glucanotransferase activity"/>
    <property type="evidence" value="ECO:0007669"/>
    <property type="project" value="UniProtKB-EC"/>
</dbReference>
<reference evidence="13 14" key="2">
    <citation type="submission" date="2018-06" db="EMBL/GenBank/DDBJ databases">
        <authorList>
            <consortium name="Pathogen Informatics"/>
            <person name="Doyle S."/>
        </authorList>
    </citation>
    <scope>NUCLEOTIDE SEQUENCE [LARGE SCALE GENOMIC DNA]</scope>
    <source>
        <strain evidence="13 14">NCTC10476</strain>
    </source>
</reference>
<evidence type="ECO:0000256" key="1">
    <source>
        <dbReference type="ARBA" id="ARBA00000439"/>
    </source>
</evidence>
<evidence type="ECO:0000313" key="13">
    <source>
        <dbReference type="EMBL" id="SUQ00616.1"/>
    </source>
</evidence>
<keyword evidence="14" id="KW-1185">Reference proteome</keyword>
<dbReference type="Gene3D" id="3.20.20.80">
    <property type="entry name" value="Glycosidases"/>
    <property type="match status" value="1"/>
</dbReference>
<comment type="similarity">
    <text evidence="2 10">Belongs to the disproportionating enzyme family.</text>
</comment>
<feature type="domain" description="MalQ N-terminal beta-sandwich" evidence="11">
    <location>
        <begin position="58"/>
        <end position="132"/>
    </location>
</feature>
<dbReference type="OrthoDB" id="9763489at2"/>
<evidence type="ECO:0000313" key="12">
    <source>
        <dbReference type="EMBL" id="CEK25983.1"/>
    </source>
</evidence>
<dbReference type="EC" id="2.4.1.25" evidence="3 10"/>
<dbReference type="Proteomes" id="UP000255169">
    <property type="component" value="Unassembled WGS sequence"/>
</dbReference>
<dbReference type="GeneID" id="66877969"/>
<dbReference type="InterPro" id="IPR048458">
    <property type="entry name" value="MalQ_N"/>
</dbReference>
<dbReference type="STRING" id="29486.UGYR_10925"/>
<evidence type="ECO:0000256" key="8">
    <source>
        <dbReference type="ARBA" id="ARBA00031423"/>
    </source>
</evidence>
<proteinExistence type="inferred from homology"/>
<dbReference type="SUPFAM" id="SSF51445">
    <property type="entry name" value="(Trans)glycosidases"/>
    <property type="match status" value="1"/>
</dbReference>
<evidence type="ECO:0000256" key="6">
    <source>
        <dbReference type="ARBA" id="ARBA00022679"/>
    </source>
</evidence>
<evidence type="ECO:0000256" key="2">
    <source>
        <dbReference type="ARBA" id="ARBA00005684"/>
    </source>
</evidence>
<dbReference type="AlphaFoldDB" id="A0A0A8VCA1"/>
<protein>
    <recommendedName>
        <fullName evidence="4 10">4-alpha-glucanotransferase</fullName>
        <ecNumber evidence="3 10">2.4.1.25</ecNumber>
    </recommendedName>
    <alternativeName>
        <fullName evidence="8 10">Amylomaltase</fullName>
    </alternativeName>
    <alternativeName>
        <fullName evidence="9 10">Disproportionating enzyme</fullName>
    </alternativeName>
</protein>
<evidence type="ECO:0000259" key="11">
    <source>
        <dbReference type="Pfam" id="PF21226"/>
    </source>
</evidence>
<dbReference type="RefSeq" id="WP_004718414.1">
    <property type="nucleotide sequence ID" value="NZ_CCYO01000022.1"/>
</dbReference>
<dbReference type="InterPro" id="IPR017853">
    <property type="entry name" value="GH"/>
</dbReference>
<name>A0A0A8VCA1_YERRU</name>
<evidence type="ECO:0000256" key="4">
    <source>
        <dbReference type="ARBA" id="ARBA00020295"/>
    </source>
</evidence>
<keyword evidence="7 10" id="KW-0119">Carbohydrate metabolism</keyword>
<keyword evidence="6 10" id="KW-0808">Transferase</keyword>
<dbReference type="GO" id="GO:0005975">
    <property type="term" value="P:carbohydrate metabolic process"/>
    <property type="evidence" value="ECO:0007669"/>
    <property type="project" value="InterPro"/>
</dbReference>
<evidence type="ECO:0000256" key="9">
    <source>
        <dbReference type="ARBA" id="ARBA00031501"/>
    </source>
</evidence>
<dbReference type="NCBIfam" id="TIGR00217">
    <property type="entry name" value="malQ"/>
    <property type="match status" value="1"/>
</dbReference>
<sequence length="699" mass="78201">MDRKSLDQAAALAGIAASYINAHGKQQAIPAETKQKLLEAMGRDPDTARLPVNEKTPLPVVKVFTYGNPMTLMVAGEGDYHWLLETEEGKPYQGRVGAQKTLTLPAFLPLGYHCLTLIQGTRQWSCSVIVAPQRCYEPDALLTGKKLWGACVQLYTLRSDRNWGIGDFGDLGQMIEQVGERGGAFIGLNPIHALYPANPNSVSPYSPSSRRWLNVIYIDVNGVEEFQRSEAAQCWWQLPQTQSTLAAIRTAEYVDYAQVIALKLAGLRLAFPLFLARAATDARMQAFRLFVSQGGKSLQQQAAFDALHAYLSQQDASMWGWPVWPEKYRDGQGQGVAEFCQQHSDDVTFYLWLQWLAASQFAHCFHQSRQQEMPIGLYRDLAVGVAEGGAETWCDRELYCLKASVGAPPDILGPLGQNWGLPPMDPHVMVARAYQPFIDLLRANMTSCGALRIDHVMALLRLWWIPYGETADQGAYVKYPVDDLMAVLALESQRHHCMVIGEDLGTVPVEIVSKLRDSGVYSYKVLYFERDSENTFRAPQSYPVQAMATITTHDLPTLRGYWQSDDLTLGNSLGLYPDQTILKQLYVDRERAKQGLLEGLHHYGCVPKKVGHKAALLSMSPVLNRGLQRYVADSASALLGLQPEDWLDMATPVNIPGTSDEYPNWRRKLSQSLEEMFADQRINRLLKDLDKRRKNVSAS</sequence>
<dbReference type="NCBIfam" id="NF008274">
    <property type="entry name" value="PRK11052.1"/>
    <property type="match status" value="1"/>
</dbReference>
<dbReference type="Pfam" id="PF21226">
    <property type="entry name" value="MalQ_N"/>
    <property type="match status" value="1"/>
</dbReference>
<dbReference type="PANTHER" id="PTHR32438">
    <property type="entry name" value="4-ALPHA-GLUCANOTRANSFERASE DPE1, CHLOROPLASTIC/AMYLOPLASTIC"/>
    <property type="match status" value="1"/>
</dbReference>
<organism evidence="12">
    <name type="scientific">Yersinia ruckeri</name>
    <dbReference type="NCBI Taxonomy" id="29486"/>
    <lineage>
        <taxon>Bacteria</taxon>
        <taxon>Pseudomonadati</taxon>
        <taxon>Pseudomonadota</taxon>
        <taxon>Gammaproteobacteria</taxon>
        <taxon>Enterobacterales</taxon>
        <taxon>Yersiniaceae</taxon>
        <taxon>Yersinia</taxon>
    </lineage>
</organism>